<evidence type="ECO:0000313" key="4">
    <source>
        <dbReference type="Proteomes" id="UP000319894"/>
    </source>
</evidence>
<dbReference type="AlphaFoldDB" id="A0A554NBA1"/>
<feature type="compositionally biased region" description="Basic and acidic residues" evidence="1">
    <location>
        <begin position="169"/>
        <end position="182"/>
    </location>
</feature>
<dbReference type="Proteomes" id="UP000319894">
    <property type="component" value="Unassembled WGS sequence"/>
</dbReference>
<dbReference type="SMART" id="SM00988">
    <property type="entry name" value="UreE_N"/>
    <property type="match status" value="1"/>
</dbReference>
<dbReference type="Gene3D" id="2.60.260.20">
    <property type="entry name" value="Urease metallochaperone UreE, N-terminal domain"/>
    <property type="match status" value="1"/>
</dbReference>
<dbReference type="InterPro" id="IPR004029">
    <property type="entry name" value="UreE_N"/>
</dbReference>
<accession>A0A554NBA1</accession>
<reference evidence="3 4" key="1">
    <citation type="submission" date="2018-06" db="EMBL/GenBank/DDBJ databases">
        <title>Natronomonas sp. F16-60 a new haloarchaeon isolated from a solar saltern of Isla Cristina, Huelva, Spain.</title>
        <authorList>
            <person name="Duran-Viseras A."/>
            <person name="Sanchez-Porro C."/>
            <person name="Ventosa A."/>
        </authorList>
    </citation>
    <scope>NUCLEOTIDE SEQUENCE [LARGE SCALE GENOMIC DNA]</scope>
    <source>
        <strain evidence="3 4">F16-60</strain>
    </source>
</reference>
<gene>
    <name evidence="3" type="ORF">DP107_06540</name>
</gene>
<feature type="region of interest" description="Disordered" evidence="1">
    <location>
        <begin position="137"/>
        <end position="192"/>
    </location>
</feature>
<feature type="domain" description="UreE urease accessory N-terminal" evidence="2">
    <location>
        <begin position="11"/>
        <end position="73"/>
    </location>
</feature>
<evidence type="ECO:0000259" key="2">
    <source>
        <dbReference type="SMART" id="SM00988"/>
    </source>
</evidence>
<dbReference type="OrthoDB" id="241983at2157"/>
<dbReference type="SUPFAM" id="SSF69287">
    <property type="entry name" value="Urease metallochaperone UreE, N-terminal domain"/>
    <property type="match status" value="1"/>
</dbReference>
<name>A0A554NBA1_9EURY</name>
<organism evidence="3 4">
    <name type="scientific">Haloglomus irregulare</name>
    <dbReference type="NCBI Taxonomy" id="2234134"/>
    <lineage>
        <taxon>Archaea</taxon>
        <taxon>Methanobacteriati</taxon>
        <taxon>Methanobacteriota</taxon>
        <taxon>Stenosarchaea group</taxon>
        <taxon>Halobacteria</taxon>
        <taxon>Halobacteriales</taxon>
        <taxon>Natronomonadaceae</taxon>
        <taxon>Haloglomus</taxon>
    </lineage>
</organism>
<protein>
    <submittedName>
        <fullName evidence="3">Urease accessory protein UreE</fullName>
    </submittedName>
</protein>
<dbReference type="EMBL" id="QMDX01000003">
    <property type="protein sequence ID" value="TSD14639.1"/>
    <property type="molecule type" value="Genomic_DNA"/>
</dbReference>
<proteinExistence type="predicted"/>
<dbReference type="RefSeq" id="WP_144261355.1">
    <property type="nucleotide sequence ID" value="NZ_QMDX01000003.1"/>
</dbReference>
<comment type="caution">
    <text evidence="3">The sequence shown here is derived from an EMBL/GenBank/DDBJ whole genome shotgun (WGS) entry which is preliminary data.</text>
</comment>
<sequence>MLVAETYVGHRDEAAVADELTATEAVHRVVLTDTERQRSRVRTETADGTDLGIVVARELADGDVLRTEDGGLVVVDLVAIEALVVDLAGTDAPATAAVAFGHAVGNRHWEMAVRGTAVLFPVADDRERMARFVRAEAPDGATLDDERVPPTTFDDGGPDHSHGPSLGDDGAHADGSHLRLTEDGTVGDEGER</sequence>
<evidence type="ECO:0000313" key="3">
    <source>
        <dbReference type="EMBL" id="TSD14639.1"/>
    </source>
</evidence>
<evidence type="ECO:0000256" key="1">
    <source>
        <dbReference type="SAM" id="MobiDB-lite"/>
    </source>
</evidence>
<dbReference type="InParanoid" id="A0A554NBA1"/>
<dbReference type="Pfam" id="PF02814">
    <property type="entry name" value="UreE_N"/>
    <property type="match status" value="1"/>
</dbReference>
<keyword evidence="4" id="KW-1185">Reference proteome</keyword>
<dbReference type="InterPro" id="IPR036118">
    <property type="entry name" value="UreE_N_sf"/>
</dbReference>